<protein>
    <submittedName>
        <fullName evidence="10">ABC transporter permease</fullName>
    </submittedName>
</protein>
<sequence>MSTKTVSALTDGASKRSGRSSRSVQRLQSAAVTTVAVTIVGVLLVMSWQWTYDRELMSNIVLPSPMQTWDAFRAGVLESDLYWPHIWATTLATLIAVAIGLGIGVAAGALFAFVPLARRTLYPFVLIGLSFPKIAVAPLFVLWFGYGMSSKVAVGASIAFFPVLANTAAGLREVNRDEIELFESNRATVWQQFRLLRVPRALAFILPSLDLAIVGALLGVIAGEFVASGEGLGFLVLQFSQMGDAPGVFAALFCMAIIGLLMKALAVALVQLGPKNVTPN</sequence>
<evidence type="ECO:0000256" key="4">
    <source>
        <dbReference type="ARBA" id="ARBA00022692"/>
    </source>
</evidence>
<comment type="subcellular location">
    <subcellularLocation>
        <location evidence="1 7">Cell membrane</location>
        <topology evidence="1 7">Multi-pass membrane protein</topology>
    </subcellularLocation>
</comment>
<keyword evidence="3" id="KW-1003">Cell membrane</keyword>
<organism evidence="10 11">
    <name type="scientific">Nocardioides marmoriginsengisoli</name>
    <dbReference type="NCBI Taxonomy" id="661483"/>
    <lineage>
        <taxon>Bacteria</taxon>
        <taxon>Bacillati</taxon>
        <taxon>Actinomycetota</taxon>
        <taxon>Actinomycetes</taxon>
        <taxon>Propionibacteriales</taxon>
        <taxon>Nocardioidaceae</taxon>
        <taxon>Nocardioides</taxon>
    </lineage>
</organism>
<dbReference type="GO" id="GO:0005886">
    <property type="term" value="C:plasma membrane"/>
    <property type="evidence" value="ECO:0007669"/>
    <property type="project" value="UniProtKB-SubCell"/>
</dbReference>
<feature type="transmembrane region" description="Helical" evidence="7">
    <location>
        <begin position="247"/>
        <end position="270"/>
    </location>
</feature>
<dbReference type="EMBL" id="RJSE01000007">
    <property type="protein sequence ID" value="RNL62456.1"/>
    <property type="molecule type" value="Genomic_DNA"/>
</dbReference>
<dbReference type="SUPFAM" id="SSF161098">
    <property type="entry name" value="MetI-like"/>
    <property type="match status" value="1"/>
</dbReference>
<dbReference type="InterPro" id="IPR035906">
    <property type="entry name" value="MetI-like_sf"/>
</dbReference>
<evidence type="ECO:0000313" key="11">
    <source>
        <dbReference type="Proteomes" id="UP000267128"/>
    </source>
</evidence>
<accession>A0A3N0CHF2</accession>
<dbReference type="RefSeq" id="WP_123227752.1">
    <property type="nucleotide sequence ID" value="NZ_RJSE01000007.1"/>
</dbReference>
<dbReference type="GO" id="GO:0055085">
    <property type="term" value="P:transmembrane transport"/>
    <property type="evidence" value="ECO:0007669"/>
    <property type="project" value="InterPro"/>
</dbReference>
<feature type="transmembrane region" description="Helical" evidence="7">
    <location>
        <begin position="152"/>
        <end position="171"/>
    </location>
</feature>
<evidence type="ECO:0000256" key="8">
    <source>
        <dbReference type="SAM" id="MobiDB-lite"/>
    </source>
</evidence>
<evidence type="ECO:0000256" key="7">
    <source>
        <dbReference type="RuleBase" id="RU363032"/>
    </source>
</evidence>
<feature type="domain" description="ABC transmembrane type-1" evidence="9">
    <location>
        <begin position="86"/>
        <end position="270"/>
    </location>
</feature>
<evidence type="ECO:0000256" key="5">
    <source>
        <dbReference type="ARBA" id="ARBA00022989"/>
    </source>
</evidence>
<feature type="region of interest" description="Disordered" evidence="8">
    <location>
        <begin position="1"/>
        <end position="21"/>
    </location>
</feature>
<dbReference type="Pfam" id="PF00528">
    <property type="entry name" value="BPD_transp_1"/>
    <property type="match status" value="1"/>
</dbReference>
<name>A0A3N0CHF2_9ACTN</name>
<gene>
    <name evidence="10" type="ORF">EFK50_11835</name>
</gene>
<dbReference type="AlphaFoldDB" id="A0A3N0CHF2"/>
<keyword evidence="5 7" id="KW-1133">Transmembrane helix</keyword>
<keyword evidence="6 7" id="KW-0472">Membrane</keyword>
<dbReference type="PANTHER" id="PTHR30151:SF20">
    <property type="entry name" value="ABC TRANSPORTER PERMEASE PROTEIN HI_0355-RELATED"/>
    <property type="match status" value="1"/>
</dbReference>
<dbReference type="CDD" id="cd06261">
    <property type="entry name" value="TM_PBP2"/>
    <property type="match status" value="1"/>
</dbReference>
<feature type="transmembrane region" description="Helical" evidence="7">
    <location>
        <begin position="86"/>
        <end position="114"/>
    </location>
</feature>
<proteinExistence type="inferred from homology"/>
<dbReference type="PROSITE" id="PS50928">
    <property type="entry name" value="ABC_TM1"/>
    <property type="match status" value="1"/>
</dbReference>
<evidence type="ECO:0000259" key="9">
    <source>
        <dbReference type="PROSITE" id="PS50928"/>
    </source>
</evidence>
<evidence type="ECO:0000256" key="1">
    <source>
        <dbReference type="ARBA" id="ARBA00004651"/>
    </source>
</evidence>
<reference evidence="10 11" key="1">
    <citation type="submission" date="2018-11" db="EMBL/GenBank/DDBJ databases">
        <authorList>
            <person name="Li F."/>
        </authorList>
    </citation>
    <scope>NUCLEOTIDE SEQUENCE [LARGE SCALE GENOMIC DNA]</scope>
    <source>
        <strain evidence="10 11">Gsoil 097</strain>
    </source>
</reference>
<keyword evidence="2 7" id="KW-0813">Transport</keyword>
<feature type="transmembrane region" description="Helical" evidence="7">
    <location>
        <begin position="29"/>
        <end position="50"/>
    </location>
</feature>
<evidence type="ECO:0000256" key="2">
    <source>
        <dbReference type="ARBA" id="ARBA00022448"/>
    </source>
</evidence>
<keyword evidence="4 7" id="KW-0812">Transmembrane</keyword>
<dbReference type="InterPro" id="IPR000515">
    <property type="entry name" value="MetI-like"/>
</dbReference>
<dbReference type="Gene3D" id="1.10.3720.10">
    <property type="entry name" value="MetI-like"/>
    <property type="match status" value="1"/>
</dbReference>
<evidence type="ECO:0000256" key="3">
    <source>
        <dbReference type="ARBA" id="ARBA00022475"/>
    </source>
</evidence>
<comment type="similarity">
    <text evidence="7">Belongs to the binding-protein-dependent transport system permease family.</text>
</comment>
<comment type="caution">
    <text evidence="10">The sequence shown here is derived from an EMBL/GenBank/DDBJ whole genome shotgun (WGS) entry which is preliminary data.</text>
</comment>
<feature type="transmembrane region" description="Helical" evidence="7">
    <location>
        <begin position="121"/>
        <end position="146"/>
    </location>
</feature>
<evidence type="ECO:0000313" key="10">
    <source>
        <dbReference type="EMBL" id="RNL62456.1"/>
    </source>
</evidence>
<feature type="transmembrane region" description="Helical" evidence="7">
    <location>
        <begin position="201"/>
        <end position="227"/>
    </location>
</feature>
<keyword evidence="11" id="KW-1185">Reference proteome</keyword>
<dbReference type="OrthoDB" id="7274389at2"/>
<dbReference type="PANTHER" id="PTHR30151">
    <property type="entry name" value="ALKANE SULFONATE ABC TRANSPORTER-RELATED, MEMBRANE SUBUNIT"/>
    <property type="match status" value="1"/>
</dbReference>
<dbReference type="Proteomes" id="UP000267128">
    <property type="component" value="Unassembled WGS sequence"/>
</dbReference>
<evidence type="ECO:0000256" key="6">
    <source>
        <dbReference type="ARBA" id="ARBA00023136"/>
    </source>
</evidence>